<reference evidence="3" key="1">
    <citation type="submission" date="2022-08" db="EMBL/GenBank/DDBJ databases">
        <authorList>
            <person name="Kallberg Y."/>
            <person name="Tangrot J."/>
            <person name="Rosling A."/>
        </authorList>
    </citation>
    <scope>NUCLEOTIDE SEQUENCE</scope>
    <source>
        <strain evidence="3">Wild A</strain>
    </source>
</reference>
<proteinExistence type="predicted"/>
<sequence>MLGITQISKEVNKKSKIDSEDATKKVLNAFLEVAKQKLNQGESISFKGYFTVKRSAAQPKGSKHCNKHEKSLTDFKQANKGKGVLFYAKSDKFKSLVLDTRKCKDCQKKKQDLLKSAKPTNRISFKPSYFIKINNITMKKELNQKQYGFPDEAEIEKVTKRFADPNYRRVNQENNLSEPELAKKLGIDQAKPNLTMTTKKPPQEPINTTIYKCNIIIFGIKKTVLKISPHYQKRNEEFYQSKKKRIKENLNQYLLDDNIIKDFVQQLNNEKPEAEDGDKIKKNLDKKLVADKNIKQTKNQQKNTLKVKANNSNAKVLSVEATITKKKFIGQVNYLPQMRQAVKVFYRAINQVKSYFLADAYYKNQEQAINSLDEGNIVNIRLKNGGVGKSTLARAVATETTKQKVKTLLADCDPQQATSYDEYDLIIIDAPARTSQGTLEIAKRADLLIQPVGASNDDLMPAVKEFNALKEAGINKKKLLFALIRLSTPKEAEAIKEYLKDTDYSFTTNYLSEKTSYKQIQNEGKSIGEVNYKSLQKQVKQLVNEILNFLKGLGKAPQEASVNLQAPELAPNDKRISGRTKQLGLSVKPEFVKRLKILAAEEDCFIVEVLEKALELRIQQKIKTIPNKQGEYKRKGHYGLFLLGYQAGLRVSEAVNFDLNAKTQQGLYRIDKPKGKKERYVYVPPEKVKGELNLPPNVELTPHTLRRAFATYHAEREAKNLVKVDLEELPELLADNLPPFSPPNYLGKIHQLESQLTQISNENNSLKSELAREKEQNNDLQHDLNYLNKQNANLCQAKEQIKQELSAAKETISQLTQDLAQEREKRTIAENSLLIERETNANLSQKIQAYEQNYFHLQNAYQIALKDKQTAELLAEKEKQRADNYETQLKAIAKSLYQLSKVNYYQQLEKERSEQQAQIIQPTFKPPP</sequence>
<dbReference type="Proteomes" id="UP001153678">
    <property type="component" value="Unassembled WGS sequence"/>
</dbReference>
<evidence type="ECO:0000259" key="2">
    <source>
        <dbReference type="Pfam" id="PF01656"/>
    </source>
</evidence>
<dbReference type="Gene3D" id="3.40.50.300">
    <property type="entry name" value="P-loop containing nucleotide triphosphate hydrolases"/>
    <property type="match status" value="1"/>
</dbReference>
<evidence type="ECO:0000313" key="4">
    <source>
        <dbReference type="Proteomes" id="UP001153678"/>
    </source>
</evidence>
<dbReference type="EMBL" id="CAMKVN010001663">
    <property type="protein sequence ID" value="CAI2177389.1"/>
    <property type="molecule type" value="Genomic_DNA"/>
</dbReference>
<name>A0A9W4SQ71_9GLOM</name>
<dbReference type="GO" id="GO:0003677">
    <property type="term" value="F:DNA binding"/>
    <property type="evidence" value="ECO:0007669"/>
    <property type="project" value="InterPro"/>
</dbReference>
<dbReference type="InterPro" id="IPR027417">
    <property type="entry name" value="P-loop_NTPase"/>
</dbReference>
<dbReference type="CDD" id="cd02042">
    <property type="entry name" value="ParAB_family"/>
    <property type="match status" value="1"/>
</dbReference>
<evidence type="ECO:0000313" key="3">
    <source>
        <dbReference type="EMBL" id="CAI2177389.1"/>
    </source>
</evidence>
<dbReference type="AlphaFoldDB" id="A0A9W4SQ71"/>
<evidence type="ECO:0000256" key="1">
    <source>
        <dbReference type="SAM" id="Coils"/>
    </source>
</evidence>
<feature type="domain" description="CobQ/CobB/MinD/ParA nucleotide binding" evidence="2">
    <location>
        <begin position="384"/>
        <end position="501"/>
    </location>
</feature>
<feature type="coiled-coil region" evidence="1">
    <location>
        <begin position="749"/>
        <end position="895"/>
    </location>
</feature>
<dbReference type="InterPro" id="IPR011010">
    <property type="entry name" value="DNA_brk_join_enz"/>
</dbReference>
<comment type="caution">
    <text evidence="3">The sequence shown here is derived from an EMBL/GenBank/DDBJ whole genome shotgun (WGS) entry which is preliminary data.</text>
</comment>
<gene>
    <name evidence="3" type="ORF">FWILDA_LOCUS8064</name>
</gene>
<protein>
    <submittedName>
        <fullName evidence="3">3978_t:CDS:1</fullName>
    </submittedName>
</protein>
<accession>A0A9W4SQ71</accession>
<dbReference type="InterPro" id="IPR002586">
    <property type="entry name" value="CobQ/CobB/MinD/ParA_Nub-bd_dom"/>
</dbReference>
<dbReference type="SUPFAM" id="SSF52540">
    <property type="entry name" value="P-loop containing nucleoside triphosphate hydrolases"/>
    <property type="match status" value="1"/>
</dbReference>
<dbReference type="SUPFAM" id="SSF56349">
    <property type="entry name" value="DNA breaking-rejoining enzymes"/>
    <property type="match status" value="1"/>
</dbReference>
<dbReference type="OrthoDB" id="6432167at2759"/>
<organism evidence="3 4">
    <name type="scientific">Funneliformis geosporum</name>
    <dbReference type="NCBI Taxonomy" id="1117311"/>
    <lineage>
        <taxon>Eukaryota</taxon>
        <taxon>Fungi</taxon>
        <taxon>Fungi incertae sedis</taxon>
        <taxon>Mucoromycota</taxon>
        <taxon>Glomeromycotina</taxon>
        <taxon>Glomeromycetes</taxon>
        <taxon>Glomerales</taxon>
        <taxon>Glomeraceae</taxon>
        <taxon>Funneliformis</taxon>
    </lineage>
</organism>
<keyword evidence="4" id="KW-1185">Reference proteome</keyword>
<dbReference type="Pfam" id="PF01656">
    <property type="entry name" value="CbiA"/>
    <property type="match status" value="1"/>
</dbReference>
<keyword evidence="1" id="KW-0175">Coiled coil</keyword>